<dbReference type="InterPro" id="IPR018060">
    <property type="entry name" value="HTH_AraC"/>
</dbReference>
<dbReference type="SUPFAM" id="SSF46689">
    <property type="entry name" value="Homeodomain-like"/>
    <property type="match status" value="2"/>
</dbReference>
<keyword evidence="3" id="KW-0804">Transcription</keyword>
<reference evidence="5 6" key="1">
    <citation type="submission" date="2019-02" db="EMBL/GenBank/DDBJ databases">
        <title>Pedobacter sp. RP-1-13 sp. nov., isolated from Arctic soil.</title>
        <authorList>
            <person name="Dahal R.H."/>
        </authorList>
    </citation>
    <scope>NUCLEOTIDE SEQUENCE [LARGE SCALE GENOMIC DNA]</scope>
    <source>
        <strain evidence="5 6">RP-1-13</strain>
    </source>
</reference>
<dbReference type="InterPro" id="IPR009057">
    <property type="entry name" value="Homeodomain-like_sf"/>
</dbReference>
<evidence type="ECO:0000256" key="3">
    <source>
        <dbReference type="ARBA" id="ARBA00023163"/>
    </source>
</evidence>
<dbReference type="InterPro" id="IPR050204">
    <property type="entry name" value="AraC_XylS_family_regulators"/>
</dbReference>
<accession>A0A4R0MQD9</accession>
<dbReference type="RefSeq" id="WP_131554050.1">
    <property type="nucleotide sequence ID" value="NZ_SJSK01000004.1"/>
</dbReference>
<evidence type="ECO:0000259" key="4">
    <source>
        <dbReference type="PROSITE" id="PS01124"/>
    </source>
</evidence>
<dbReference type="GO" id="GO:0043565">
    <property type="term" value="F:sequence-specific DNA binding"/>
    <property type="evidence" value="ECO:0007669"/>
    <property type="project" value="InterPro"/>
</dbReference>
<dbReference type="Gene3D" id="1.10.10.60">
    <property type="entry name" value="Homeodomain-like"/>
    <property type="match status" value="1"/>
</dbReference>
<keyword evidence="6" id="KW-1185">Reference proteome</keyword>
<dbReference type="Proteomes" id="UP000292884">
    <property type="component" value="Unassembled WGS sequence"/>
</dbReference>
<name>A0A4R0MQD9_9SPHI</name>
<dbReference type="SMART" id="SM00342">
    <property type="entry name" value="HTH_ARAC"/>
    <property type="match status" value="1"/>
</dbReference>
<dbReference type="GO" id="GO:0003700">
    <property type="term" value="F:DNA-binding transcription factor activity"/>
    <property type="evidence" value="ECO:0007669"/>
    <property type="project" value="InterPro"/>
</dbReference>
<evidence type="ECO:0000313" key="5">
    <source>
        <dbReference type="EMBL" id="TCC89060.1"/>
    </source>
</evidence>
<gene>
    <name evidence="5" type="ORF">EZ428_15250</name>
</gene>
<dbReference type="PROSITE" id="PS01124">
    <property type="entry name" value="HTH_ARAC_FAMILY_2"/>
    <property type="match status" value="1"/>
</dbReference>
<sequence length="269" mass="30592">MEKLSSGEFFGITNQKLETGGLILTNTAYTHEYVDWHHHENVYFTFILKGKVIEGNKKGKVALTAGSLLFHNAQESHYNIKPKGETRGMHLELQNTWIKEMYPNQDVKEGSFEVCCPRTKILFYKLLRESTIADDLTQLGIQNIVIEATDSLFVGAQESKFRPSWVDQINDFLQDNYLYPPKLKEMAAVLGIHPVHLSRAFSKYFGCTIAEYIRLLKVERAFAQLSVKGNSLSTIAHQCGFADQSHMIRCFKACSGDTPLFFKKLVNLT</sequence>
<dbReference type="Pfam" id="PF12833">
    <property type="entry name" value="HTH_18"/>
    <property type="match status" value="1"/>
</dbReference>
<protein>
    <submittedName>
        <fullName evidence="5">AraC family transcriptional regulator</fullName>
    </submittedName>
</protein>
<dbReference type="OrthoDB" id="511992at2"/>
<evidence type="ECO:0000256" key="2">
    <source>
        <dbReference type="ARBA" id="ARBA00023125"/>
    </source>
</evidence>
<feature type="domain" description="HTH araC/xylS-type" evidence="4">
    <location>
        <begin position="167"/>
        <end position="265"/>
    </location>
</feature>
<keyword evidence="2" id="KW-0238">DNA-binding</keyword>
<dbReference type="EMBL" id="SJSK01000004">
    <property type="protein sequence ID" value="TCC89060.1"/>
    <property type="molecule type" value="Genomic_DNA"/>
</dbReference>
<evidence type="ECO:0000256" key="1">
    <source>
        <dbReference type="ARBA" id="ARBA00023015"/>
    </source>
</evidence>
<evidence type="ECO:0000313" key="6">
    <source>
        <dbReference type="Proteomes" id="UP000292884"/>
    </source>
</evidence>
<organism evidence="5 6">
    <name type="scientific">Pedobacter frigiditerrae</name>
    <dbReference type="NCBI Taxonomy" id="2530452"/>
    <lineage>
        <taxon>Bacteria</taxon>
        <taxon>Pseudomonadati</taxon>
        <taxon>Bacteroidota</taxon>
        <taxon>Sphingobacteriia</taxon>
        <taxon>Sphingobacteriales</taxon>
        <taxon>Sphingobacteriaceae</taxon>
        <taxon>Pedobacter</taxon>
    </lineage>
</organism>
<dbReference type="AlphaFoldDB" id="A0A4R0MQD9"/>
<dbReference type="PANTHER" id="PTHR46796">
    <property type="entry name" value="HTH-TYPE TRANSCRIPTIONAL ACTIVATOR RHAS-RELATED"/>
    <property type="match status" value="1"/>
</dbReference>
<keyword evidence="1" id="KW-0805">Transcription regulation</keyword>
<proteinExistence type="predicted"/>
<comment type="caution">
    <text evidence="5">The sequence shown here is derived from an EMBL/GenBank/DDBJ whole genome shotgun (WGS) entry which is preliminary data.</text>
</comment>